<organism evidence="4 5">
    <name type="scientific">Alternaria alternata</name>
    <name type="common">Alternaria rot fungus</name>
    <name type="synonym">Torula alternata</name>
    <dbReference type="NCBI Taxonomy" id="5599"/>
    <lineage>
        <taxon>Eukaryota</taxon>
        <taxon>Fungi</taxon>
        <taxon>Dikarya</taxon>
        <taxon>Ascomycota</taxon>
        <taxon>Pezizomycotina</taxon>
        <taxon>Dothideomycetes</taxon>
        <taxon>Pleosporomycetidae</taxon>
        <taxon>Pleosporales</taxon>
        <taxon>Pleosporineae</taxon>
        <taxon>Pleosporaceae</taxon>
        <taxon>Alternaria</taxon>
        <taxon>Alternaria sect. Alternaria</taxon>
        <taxon>Alternaria alternata complex</taxon>
    </lineage>
</organism>
<dbReference type="SUPFAM" id="SSF53474">
    <property type="entry name" value="alpha/beta-Hydrolases"/>
    <property type="match status" value="1"/>
</dbReference>
<dbReference type="InterPro" id="IPR018712">
    <property type="entry name" value="Tle1-like_cat"/>
</dbReference>
<protein>
    <recommendedName>
        <fullName evidence="3">T6SS Phospholipase effector Tle1-like catalytic domain-containing protein</fullName>
    </recommendedName>
</protein>
<dbReference type="KEGG" id="aalt:CC77DRAFT_399927"/>
<gene>
    <name evidence="4" type="ORF">CC77DRAFT_399927</name>
</gene>
<dbReference type="VEuPathDB" id="FungiDB:CC77DRAFT_399927"/>
<evidence type="ECO:0000259" key="3">
    <source>
        <dbReference type="Pfam" id="PF09994"/>
    </source>
</evidence>
<dbReference type="GeneID" id="29117126"/>
<dbReference type="PANTHER" id="PTHR33840">
    <property type="match status" value="1"/>
</dbReference>
<dbReference type="RefSeq" id="XP_018381712.1">
    <property type="nucleotide sequence ID" value="XM_018531532.1"/>
</dbReference>
<comment type="pathway">
    <text evidence="1">Mycotoxin biosynthesis.</text>
</comment>
<sequence>MSVALSRARSRSRAPSTRAPLTPAPIVVDVPRSGAKSPLIIDVPVERPRARSRSVRSMREPMVDAPGLSGGRGMFKRLIVACDGTWLNSDDGTKNGTLSIPSNITRISRAIKAVSQDGIQQIVNYSQGLGTEGGKLSRLVGGATGKGLGDDVREAYSFLANNYHPGDEIFLLGFSRGAFTARSIGGLIGEIGLLTKKGLNTLPEVYEDVQNRRNPDYRPKHEDVPFPRKPSADDPRYAEELERRGLTRLDIPIKCIAVWDTVGSLGIPRIGKLQRLGLQMKQSKATTFYDTKLSNCIENAFQALALDENRASFSPAVWEKPEGNRTTLRQVWFPGAHANVGGGYDDMQIANISLAWMMSQLEPFLDLRSEYLFEQDDLNEKYYKKEEGAIRPWSFGKIYNELKGAFALGGSTQRKPGQYTSVDPFSGRATDRPLRQTNEYIHPSVRTRYRLEGPGIQDRGLYEARALTDSYKLVVDYGANNSRAGDAEVYWKIKWRDTMAVKVLPEAPLWRLERELAKRDPATYDYIKKPPATTSTRSKRKTARPLSADFSNSKAGGLASPTSRKGRRDTFSPRSTFPAEDRGPLPRRSKTGVDRAERPRSRSRARSVEFASDRETDIRESMPHRREKDKAWWEGRR</sequence>
<dbReference type="InterPro" id="IPR029058">
    <property type="entry name" value="AB_hydrolase_fold"/>
</dbReference>
<feature type="compositionally biased region" description="Basic and acidic residues" evidence="2">
    <location>
        <begin position="591"/>
        <end position="600"/>
    </location>
</feature>
<evidence type="ECO:0000256" key="1">
    <source>
        <dbReference type="ARBA" id="ARBA00004685"/>
    </source>
</evidence>
<evidence type="ECO:0000313" key="4">
    <source>
        <dbReference type="EMBL" id="OAG16291.1"/>
    </source>
</evidence>
<accession>A0A177DAH6</accession>
<feature type="compositionally biased region" description="Low complexity" evidence="2">
    <location>
        <begin position="1"/>
        <end position="19"/>
    </location>
</feature>
<evidence type="ECO:0000313" key="5">
    <source>
        <dbReference type="Proteomes" id="UP000077248"/>
    </source>
</evidence>
<feature type="domain" description="T6SS Phospholipase effector Tle1-like catalytic" evidence="3">
    <location>
        <begin position="76"/>
        <end position="360"/>
    </location>
</feature>
<proteinExistence type="predicted"/>
<reference evidence="4 5" key="1">
    <citation type="submission" date="2016-05" db="EMBL/GenBank/DDBJ databases">
        <title>Comparative analysis of secretome profiles of manganese(II)-oxidizing ascomycete fungi.</title>
        <authorList>
            <consortium name="DOE Joint Genome Institute"/>
            <person name="Zeiner C.A."/>
            <person name="Purvine S.O."/>
            <person name="Zink E.M."/>
            <person name="Wu S."/>
            <person name="Pasa-Tolic L."/>
            <person name="Chaput D.L."/>
            <person name="Haridas S."/>
            <person name="Grigoriev I.V."/>
            <person name="Santelli C.M."/>
            <person name="Hansel C.M."/>
        </authorList>
    </citation>
    <scope>NUCLEOTIDE SEQUENCE [LARGE SCALE GENOMIC DNA]</scope>
    <source>
        <strain evidence="4 5">SRC1lrK2f</strain>
    </source>
</reference>
<dbReference type="PANTHER" id="PTHR33840:SF1">
    <property type="entry name" value="TLE1 PHOSPHOLIPASE DOMAIN-CONTAINING PROTEIN"/>
    <property type="match status" value="1"/>
</dbReference>
<dbReference type="AlphaFoldDB" id="A0A177DAH6"/>
<feature type="compositionally biased region" description="Basic and acidic residues" evidence="2">
    <location>
        <begin position="611"/>
        <end position="637"/>
    </location>
</feature>
<feature type="region of interest" description="Disordered" evidence="2">
    <location>
        <begin position="1"/>
        <end position="24"/>
    </location>
</feature>
<keyword evidence="5" id="KW-1185">Reference proteome</keyword>
<dbReference type="Proteomes" id="UP000077248">
    <property type="component" value="Unassembled WGS sequence"/>
</dbReference>
<dbReference type="EMBL" id="KV441490">
    <property type="protein sequence ID" value="OAG16291.1"/>
    <property type="molecule type" value="Genomic_DNA"/>
</dbReference>
<dbReference type="OMA" id="QTNEYIH"/>
<dbReference type="Pfam" id="PF09994">
    <property type="entry name" value="T6SS_Tle1-like_cat"/>
    <property type="match status" value="1"/>
</dbReference>
<name>A0A177DAH6_ALTAL</name>
<evidence type="ECO:0000256" key="2">
    <source>
        <dbReference type="SAM" id="MobiDB-lite"/>
    </source>
</evidence>
<feature type="region of interest" description="Disordered" evidence="2">
    <location>
        <begin position="210"/>
        <end position="235"/>
    </location>
</feature>
<feature type="region of interest" description="Disordered" evidence="2">
    <location>
        <begin position="525"/>
        <end position="637"/>
    </location>
</feature>